<evidence type="ECO:0000259" key="10">
    <source>
        <dbReference type="SMART" id="SM00644"/>
    </source>
</evidence>
<keyword evidence="13" id="KW-1185">Reference proteome</keyword>
<dbReference type="InterPro" id="IPR006619">
    <property type="entry name" value="PGRP_domain_met/bac"/>
</dbReference>
<dbReference type="EMBL" id="LR824009">
    <property type="protein sequence ID" value="CAH0605751.1"/>
    <property type="molecule type" value="Genomic_DNA"/>
</dbReference>
<dbReference type="Pfam" id="PF01510">
    <property type="entry name" value="Amidase_2"/>
    <property type="match status" value="1"/>
</dbReference>
<dbReference type="InterPro" id="IPR015510">
    <property type="entry name" value="PGRP"/>
</dbReference>
<evidence type="ECO:0000256" key="6">
    <source>
        <dbReference type="ARBA" id="ARBA00023157"/>
    </source>
</evidence>
<feature type="disulfide bond" evidence="8">
    <location>
        <begin position="21"/>
        <end position="143"/>
    </location>
</feature>
<evidence type="ECO:0000256" key="1">
    <source>
        <dbReference type="ARBA" id="ARBA00007553"/>
    </source>
</evidence>
<dbReference type="CDD" id="cd06583">
    <property type="entry name" value="PGRP"/>
    <property type="match status" value="1"/>
</dbReference>
<feature type="signal peptide" evidence="9">
    <location>
        <begin position="1"/>
        <end position="19"/>
    </location>
</feature>
<evidence type="ECO:0000259" key="11">
    <source>
        <dbReference type="SMART" id="SM00701"/>
    </source>
</evidence>
<gene>
    <name evidence="12" type="ORF">CINC_LOCUS11689</name>
</gene>
<keyword evidence="3 7" id="KW-0399">Innate immunity</keyword>
<evidence type="ECO:0000256" key="3">
    <source>
        <dbReference type="ARBA" id="ARBA00022588"/>
    </source>
</evidence>
<feature type="domain" description="N-acetylmuramoyl-L-alanine amidase" evidence="10">
    <location>
        <begin position="32"/>
        <end position="169"/>
    </location>
</feature>
<accession>A0A9P0BZX6</accession>
<feature type="disulfide bond" evidence="8">
    <location>
        <begin position="57"/>
        <end position="63"/>
    </location>
</feature>
<dbReference type="Gene3D" id="3.40.80.10">
    <property type="entry name" value="Peptidoglycan recognition protein-like"/>
    <property type="match status" value="1"/>
</dbReference>
<dbReference type="OrthoDB" id="10001926at2759"/>
<evidence type="ECO:0000256" key="4">
    <source>
        <dbReference type="ARBA" id="ARBA00022729"/>
    </source>
</evidence>
<dbReference type="SMART" id="SM00701">
    <property type="entry name" value="PGRP"/>
    <property type="match status" value="1"/>
</dbReference>
<dbReference type="GO" id="GO:0009253">
    <property type="term" value="P:peptidoglycan catabolic process"/>
    <property type="evidence" value="ECO:0007669"/>
    <property type="project" value="InterPro"/>
</dbReference>
<dbReference type="GO" id="GO:0008745">
    <property type="term" value="F:N-acetylmuramoyl-L-alanine amidase activity"/>
    <property type="evidence" value="ECO:0007669"/>
    <property type="project" value="InterPro"/>
</dbReference>
<feature type="chain" id="PRO_5040467151" description="Peptidoglycan-recognition protein" evidence="9">
    <location>
        <begin position="20"/>
        <end position="191"/>
    </location>
</feature>
<keyword evidence="4 9" id="KW-0732">Signal</keyword>
<dbReference type="GO" id="GO:0045087">
    <property type="term" value="P:innate immune response"/>
    <property type="evidence" value="ECO:0007669"/>
    <property type="project" value="UniProtKB-KW"/>
</dbReference>
<evidence type="ECO:0000256" key="8">
    <source>
        <dbReference type="PIRSR" id="PIRSR037945-1"/>
    </source>
</evidence>
<name>A0A9P0BZX6_CHRIL</name>
<dbReference type="InterPro" id="IPR036505">
    <property type="entry name" value="Amidase/PGRP_sf"/>
</dbReference>
<sequence length="191" mass="21523">MALLVNIFALFFVFVIVNGDCGVVTKEQWDGLTPIRVEYLPRPVELVIIQHTVTSTCSTDARCAEIVRNIQTNHMDNLNYWDIGSSFVIGGNGKVYEGTGWLHVGAHTYGYNSKSIGITFIGNYNNDKPTQKSLDALKQLLRCGVERGHLTANYHIVGHRQLISTESPGRKLYNEIRRWDHFLNDVASIKN</sequence>
<evidence type="ECO:0000313" key="12">
    <source>
        <dbReference type="EMBL" id="CAH0605751.1"/>
    </source>
</evidence>
<dbReference type="PANTHER" id="PTHR11022">
    <property type="entry name" value="PEPTIDOGLYCAN RECOGNITION PROTEIN"/>
    <property type="match status" value="1"/>
</dbReference>
<dbReference type="InterPro" id="IPR017331">
    <property type="entry name" value="Peptidoglycan_recognition"/>
</dbReference>
<keyword evidence="6 8" id="KW-1015">Disulfide bond</keyword>
<dbReference type="Proteomes" id="UP001154114">
    <property type="component" value="Chromosome 6"/>
</dbReference>
<feature type="domain" description="Peptidoglycan recognition protein family" evidence="11">
    <location>
        <begin position="21"/>
        <end position="163"/>
    </location>
</feature>
<comment type="subunit">
    <text evidence="2">Monomer.</text>
</comment>
<evidence type="ECO:0000256" key="5">
    <source>
        <dbReference type="ARBA" id="ARBA00022859"/>
    </source>
</evidence>
<dbReference type="FunFam" id="3.40.80.10:FF:000001">
    <property type="entry name" value="Peptidoglycan recognition protein 1"/>
    <property type="match status" value="1"/>
</dbReference>
<dbReference type="PANTHER" id="PTHR11022:SF74">
    <property type="entry name" value="PEPTIDOGLYCAN-RECOGNITION PROTEIN SA"/>
    <property type="match status" value="1"/>
</dbReference>
<organism evidence="12 13">
    <name type="scientific">Chrysodeixis includens</name>
    <name type="common">Soybean looper</name>
    <name type="synonym">Pseudoplusia includens</name>
    <dbReference type="NCBI Taxonomy" id="689277"/>
    <lineage>
        <taxon>Eukaryota</taxon>
        <taxon>Metazoa</taxon>
        <taxon>Ecdysozoa</taxon>
        <taxon>Arthropoda</taxon>
        <taxon>Hexapoda</taxon>
        <taxon>Insecta</taxon>
        <taxon>Pterygota</taxon>
        <taxon>Neoptera</taxon>
        <taxon>Endopterygota</taxon>
        <taxon>Lepidoptera</taxon>
        <taxon>Glossata</taxon>
        <taxon>Ditrysia</taxon>
        <taxon>Noctuoidea</taxon>
        <taxon>Noctuidae</taxon>
        <taxon>Plusiinae</taxon>
        <taxon>Chrysodeixis</taxon>
    </lineage>
</organism>
<dbReference type="GO" id="GO:0008270">
    <property type="term" value="F:zinc ion binding"/>
    <property type="evidence" value="ECO:0007669"/>
    <property type="project" value="InterPro"/>
</dbReference>
<evidence type="ECO:0000256" key="9">
    <source>
        <dbReference type="SAM" id="SignalP"/>
    </source>
</evidence>
<dbReference type="GO" id="GO:0042834">
    <property type="term" value="F:peptidoglycan binding"/>
    <property type="evidence" value="ECO:0007669"/>
    <property type="project" value="InterPro"/>
</dbReference>
<dbReference type="SMART" id="SM00644">
    <property type="entry name" value="Ami_2"/>
    <property type="match status" value="1"/>
</dbReference>
<evidence type="ECO:0000256" key="7">
    <source>
        <dbReference type="PIRNR" id="PIRNR037945"/>
    </source>
</evidence>
<dbReference type="PIRSF" id="PIRSF037945">
    <property type="entry name" value="PGRPs"/>
    <property type="match status" value="1"/>
</dbReference>
<dbReference type="AlphaFoldDB" id="A0A9P0BZX6"/>
<reference evidence="12" key="1">
    <citation type="submission" date="2021-12" db="EMBL/GenBank/DDBJ databases">
        <authorList>
            <person name="King R."/>
        </authorList>
    </citation>
    <scope>NUCLEOTIDE SEQUENCE</scope>
</reference>
<protein>
    <recommendedName>
        <fullName evidence="7">Peptidoglycan-recognition protein</fullName>
    </recommendedName>
</protein>
<comment type="similarity">
    <text evidence="1 7">Belongs to the N-acetylmuramoyl-L-alanine amidase 2 family.</text>
</comment>
<dbReference type="InterPro" id="IPR002502">
    <property type="entry name" value="Amidase_domain"/>
</dbReference>
<evidence type="ECO:0000313" key="13">
    <source>
        <dbReference type="Proteomes" id="UP001154114"/>
    </source>
</evidence>
<dbReference type="SUPFAM" id="SSF55846">
    <property type="entry name" value="N-acetylmuramoyl-L-alanine amidase-like"/>
    <property type="match status" value="1"/>
</dbReference>
<keyword evidence="5 7" id="KW-0391">Immunity</keyword>
<proteinExistence type="inferred from homology"/>
<evidence type="ECO:0000256" key="2">
    <source>
        <dbReference type="ARBA" id="ARBA00011245"/>
    </source>
</evidence>